<comment type="function">
    <text evidence="1">Catalyzes the reductive methylation of 2'-deoxyuridine-5'-monophosphate (dUMP) to 2'-deoxythymidine-5'-monophosphate (dTMP) while utilizing 5,10-methylenetetrahydrofolate (mTHF) as the methyl donor, and NADPH and FADH(2) as the reductant.</text>
</comment>
<dbReference type="STRING" id="694429.Pyrfu_0851"/>
<dbReference type="HOGENOM" id="CLU_077585_0_0_2"/>
<organism evidence="2 3">
    <name type="scientific">Pyrolobus fumarii (strain DSM 11204 / 1A)</name>
    <dbReference type="NCBI Taxonomy" id="694429"/>
    <lineage>
        <taxon>Archaea</taxon>
        <taxon>Thermoproteota</taxon>
        <taxon>Thermoprotei</taxon>
        <taxon>Desulfurococcales</taxon>
        <taxon>Pyrodictiaceae</taxon>
        <taxon>Pyrolobus</taxon>
    </lineage>
</organism>
<dbReference type="Pfam" id="PF02511">
    <property type="entry name" value="Thy1"/>
    <property type="match status" value="1"/>
</dbReference>
<dbReference type="GO" id="GO:0032259">
    <property type="term" value="P:methylation"/>
    <property type="evidence" value="ECO:0007669"/>
    <property type="project" value="UniProtKB-KW"/>
</dbReference>
<feature type="binding site" evidence="1">
    <location>
        <begin position="78"/>
        <end position="80"/>
    </location>
    <ligand>
        <name>FAD</name>
        <dbReference type="ChEBI" id="CHEBI:57692"/>
        <note>ligand shared between neighboring subunits</note>
    </ligand>
</feature>
<dbReference type="HAMAP" id="MF_01408">
    <property type="entry name" value="ThyX"/>
    <property type="match status" value="1"/>
</dbReference>
<dbReference type="UniPathway" id="UPA00575"/>
<dbReference type="InterPro" id="IPR036098">
    <property type="entry name" value="Thymidylate_synthase_ThyX_sf"/>
</dbReference>
<feature type="binding site" evidence="1">
    <location>
        <position position="86"/>
    </location>
    <ligand>
        <name>FAD</name>
        <dbReference type="ChEBI" id="CHEBI:57692"/>
        <note>ligand shared between neighboring subunits</note>
    </ligand>
</feature>
<evidence type="ECO:0000313" key="3">
    <source>
        <dbReference type="Proteomes" id="UP000001037"/>
    </source>
</evidence>
<dbReference type="KEGG" id="pfm:Pyrfu_0851"/>
<dbReference type="GO" id="GO:0004799">
    <property type="term" value="F:thymidylate synthase activity"/>
    <property type="evidence" value="ECO:0007669"/>
    <property type="project" value="TreeGrafter"/>
</dbReference>
<dbReference type="EMBL" id="CP002838">
    <property type="protein sequence ID" value="AEM38720.1"/>
    <property type="molecule type" value="Genomic_DNA"/>
</dbReference>
<dbReference type="PROSITE" id="PS51331">
    <property type="entry name" value="THYX"/>
    <property type="match status" value="1"/>
</dbReference>
<dbReference type="FunCoup" id="G0EDV1">
    <property type="interactions" value="16"/>
</dbReference>
<name>G0EDV1_PYRF1</name>
<feature type="binding site" description="in other chain" evidence="1">
    <location>
        <begin position="86"/>
        <end position="90"/>
    </location>
    <ligand>
        <name>dUMP</name>
        <dbReference type="ChEBI" id="CHEBI:246422"/>
        <note>ligand shared between dimeric partners</note>
    </ligand>
</feature>
<keyword evidence="1" id="KW-0808">Transferase</keyword>
<dbReference type="PANTHER" id="PTHR34934:SF1">
    <property type="entry name" value="FLAVIN-DEPENDENT THYMIDYLATE SYNTHASE"/>
    <property type="match status" value="1"/>
</dbReference>
<feature type="binding site" evidence="1">
    <location>
        <begin position="75"/>
        <end position="78"/>
    </location>
    <ligand>
        <name>dUMP</name>
        <dbReference type="ChEBI" id="CHEBI:246422"/>
        <note>ligand shared between dimeric partners</note>
    </ligand>
</feature>
<keyword evidence="3" id="KW-1185">Reference proteome</keyword>
<dbReference type="GO" id="GO:0006231">
    <property type="term" value="P:dTMP biosynthetic process"/>
    <property type="evidence" value="ECO:0007669"/>
    <property type="project" value="UniProtKB-UniRule"/>
</dbReference>
<dbReference type="CDD" id="cd20175">
    <property type="entry name" value="ThyX"/>
    <property type="match status" value="1"/>
</dbReference>
<proteinExistence type="inferred from homology"/>
<dbReference type="InterPro" id="IPR003669">
    <property type="entry name" value="Thymidylate_synthase_ThyX"/>
</dbReference>
<comment type="similarity">
    <text evidence="1">Belongs to the thymidylate synthase ThyX family.</text>
</comment>
<comment type="subunit">
    <text evidence="1">Homotetramer.</text>
</comment>
<keyword evidence="1" id="KW-0285">Flavoprotein</keyword>
<comment type="cofactor">
    <cofactor evidence="1">
        <name>FAD</name>
        <dbReference type="ChEBI" id="CHEBI:57692"/>
    </cofactor>
    <text evidence="1">Binds 4 FAD per tetramer. Each FAD binding site is formed by three monomers.</text>
</comment>
<keyword evidence="1" id="KW-0274">FAD</keyword>
<dbReference type="InParanoid" id="G0EDV1"/>
<feature type="binding site" evidence="1">
    <location>
        <position position="55"/>
    </location>
    <ligand>
        <name>FAD</name>
        <dbReference type="ChEBI" id="CHEBI:57692"/>
        <note>ligand shared between neighboring subunits</note>
    </ligand>
</feature>
<sequence length="305" mass="34832">MITTRLVEYTRPCWLYAAAAAKMSASRRSFTEALSMNTYEAEVWLHSIILHGFTSVLEHCKYTFEVVCSRICSHQLVRHRIASYTQQSMRWSEGFLRDMALEACKVVGMSCPEKPRTREDYRLYSRALSEFSELINNGDVELREALNVVSKGYVIPPWLEGAALREMLSALAISTSTYYRLLSSGVPREDARFVIPNAVKTRLVVTMNARELLEVFLPLRLCTRAQWEIRLVAWSMLEELRRVEPLLWRWAGPRCLRVAQLAGAECTLDKLLEGNCKLPVDKCPEGVPRAAIPDCVKRARSIARL</sequence>
<comment type="caution">
    <text evidence="1">Lacks conserved residue(s) required for the propagation of feature annotation.</text>
</comment>
<comment type="catalytic activity">
    <reaction evidence="1">
        <text>dUMP + (6R)-5,10-methylene-5,6,7,8-tetrahydrofolate + NADPH + H(+) = dTMP + (6S)-5,6,7,8-tetrahydrofolate + NADP(+)</text>
        <dbReference type="Rhea" id="RHEA:29043"/>
        <dbReference type="ChEBI" id="CHEBI:15378"/>
        <dbReference type="ChEBI" id="CHEBI:15636"/>
        <dbReference type="ChEBI" id="CHEBI:57453"/>
        <dbReference type="ChEBI" id="CHEBI:57783"/>
        <dbReference type="ChEBI" id="CHEBI:58349"/>
        <dbReference type="ChEBI" id="CHEBI:63528"/>
        <dbReference type="ChEBI" id="CHEBI:246422"/>
        <dbReference type="EC" id="2.1.1.148"/>
    </reaction>
</comment>
<keyword evidence="1" id="KW-0489">Methyltransferase</keyword>
<feature type="binding site" evidence="1">
    <location>
        <begin position="208"/>
        <end position="210"/>
    </location>
    <ligand>
        <name>FAD</name>
        <dbReference type="ChEBI" id="CHEBI:57692"/>
        <note>ligand shared between neighboring subunits</note>
    </ligand>
</feature>
<dbReference type="SUPFAM" id="SSF69796">
    <property type="entry name" value="Thymidylate synthase-complementing protein Thy1"/>
    <property type="match status" value="1"/>
</dbReference>
<dbReference type="eggNOG" id="arCOG01883">
    <property type="taxonomic scope" value="Archaea"/>
</dbReference>
<dbReference type="Gene3D" id="3.30.1360.170">
    <property type="match status" value="1"/>
</dbReference>
<dbReference type="PANTHER" id="PTHR34934">
    <property type="entry name" value="FLAVIN-DEPENDENT THYMIDYLATE SYNTHASE"/>
    <property type="match status" value="1"/>
</dbReference>
<reference evidence="2 3" key="1">
    <citation type="journal article" date="2011" name="Stand. Genomic Sci.">
        <title>Complete genome sequence of the hyperthermophilic chemolithoautotroph Pyrolobus fumarii type strain (1A).</title>
        <authorList>
            <person name="Anderson I."/>
            <person name="Goker M."/>
            <person name="Nolan M."/>
            <person name="Lucas S."/>
            <person name="Hammon N."/>
            <person name="Deshpande S."/>
            <person name="Cheng J.F."/>
            <person name="Tapia R."/>
            <person name="Han C."/>
            <person name="Goodwin L."/>
            <person name="Pitluck S."/>
            <person name="Huntemann M."/>
            <person name="Liolios K."/>
            <person name="Ivanova N."/>
            <person name="Pagani I."/>
            <person name="Mavromatis K."/>
            <person name="Ovchinikova G."/>
            <person name="Pati A."/>
            <person name="Chen A."/>
            <person name="Palaniappan K."/>
            <person name="Land M."/>
            <person name="Hauser L."/>
            <person name="Brambilla E.M."/>
            <person name="Huber H."/>
            <person name="Yasawong M."/>
            <person name="Rohde M."/>
            <person name="Spring S."/>
            <person name="Abt B."/>
            <person name="Sikorski J."/>
            <person name="Wirth R."/>
            <person name="Detter J.C."/>
            <person name="Woyke T."/>
            <person name="Bristow J."/>
            <person name="Eisen J.A."/>
            <person name="Markowitz V."/>
            <person name="Hugenholtz P."/>
            <person name="Kyrpides N.C."/>
            <person name="Klenk H.P."/>
            <person name="Lapidus A."/>
        </authorList>
    </citation>
    <scope>NUCLEOTIDE SEQUENCE [LARGE SCALE GENOMIC DNA]</scope>
    <source>
        <strain evidence="3">DSM 11204 / 1A</strain>
    </source>
</reference>
<evidence type="ECO:0000313" key="2">
    <source>
        <dbReference type="EMBL" id="AEM38720.1"/>
    </source>
</evidence>
<evidence type="ECO:0000256" key="1">
    <source>
        <dbReference type="HAMAP-Rule" id="MF_01408"/>
    </source>
</evidence>
<feature type="active site" description="Involved in ionization of N3 of dUMP, leading to its activation" evidence="1">
    <location>
        <position position="220"/>
    </location>
</feature>
<feature type="binding site" evidence="1">
    <location>
        <position position="220"/>
    </location>
    <ligand>
        <name>dUMP</name>
        <dbReference type="ChEBI" id="CHEBI:246422"/>
        <note>ligand shared between dimeric partners</note>
    </ligand>
</feature>
<dbReference type="Proteomes" id="UP000001037">
    <property type="component" value="Chromosome"/>
</dbReference>
<feature type="binding site" description="in other chain" evidence="1">
    <location>
        <position position="192"/>
    </location>
    <ligand>
        <name>dUMP</name>
        <dbReference type="ChEBI" id="CHEBI:246422"/>
        <note>ligand shared between dimeric partners</note>
    </ligand>
</feature>
<dbReference type="GO" id="GO:0050797">
    <property type="term" value="F:thymidylate synthase (FAD) activity"/>
    <property type="evidence" value="ECO:0007669"/>
    <property type="project" value="UniProtKB-UniRule"/>
</dbReference>
<dbReference type="GO" id="GO:0006235">
    <property type="term" value="P:dTTP biosynthetic process"/>
    <property type="evidence" value="ECO:0007669"/>
    <property type="project" value="UniProtKB-UniRule"/>
</dbReference>
<dbReference type="AlphaFoldDB" id="G0EDV1"/>
<dbReference type="GO" id="GO:0050660">
    <property type="term" value="F:flavin adenine dinucleotide binding"/>
    <property type="evidence" value="ECO:0007669"/>
    <property type="project" value="InterPro"/>
</dbReference>
<dbReference type="EC" id="2.1.1.148" evidence="1"/>
<accession>G0EDV1</accession>
<dbReference type="GO" id="GO:0070402">
    <property type="term" value="F:NADPH binding"/>
    <property type="evidence" value="ECO:0007669"/>
    <property type="project" value="TreeGrafter"/>
</dbReference>
<keyword evidence="1" id="KW-0521">NADP</keyword>
<gene>
    <name evidence="1" type="primary">thyX</name>
    <name evidence="2" type="ordered locus">Pyrfu_0851</name>
</gene>
<comment type="pathway">
    <text evidence="1">Pyrimidine metabolism; dTTP biosynthesis.</text>
</comment>
<protein>
    <recommendedName>
        <fullName evidence="1">Flavin-dependent thymidylate synthase</fullName>
        <shortName evidence="1">FDTS</shortName>
        <ecNumber evidence="1">2.1.1.148</ecNumber>
    </recommendedName>
    <alternativeName>
        <fullName evidence="1">FAD-dependent thymidylate synthase</fullName>
    </alternativeName>
    <alternativeName>
        <fullName evidence="1">Thymidylate synthase ThyX</fullName>
        <shortName evidence="1">TS</shortName>
        <shortName evidence="1">TSase</shortName>
    </alternativeName>
</protein>
<keyword evidence="1" id="KW-0545">Nucleotide biosynthesis</keyword>